<dbReference type="Gene3D" id="3.40.50.720">
    <property type="entry name" value="NAD(P)-binding Rossmann-like Domain"/>
    <property type="match status" value="1"/>
</dbReference>
<protein>
    <recommendedName>
        <fullName evidence="4">2-dehydropantoate 2-reductase</fullName>
        <ecNumber evidence="4">1.1.1.169</ecNumber>
    </recommendedName>
    <alternativeName>
        <fullName evidence="4">Ketopantoate reductase</fullName>
    </alternativeName>
</protein>
<feature type="domain" description="Ketopantoate reductase N-terminal" evidence="5">
    <location>
        <begin position="3"/>
        <end position="152"/>
    </location>
</feature>
<dbReference type="SUPFAM" id="SSF51735">
    <property type="entry name" value="NAD(P)-binding Rossmann-fold domains"/>
    <property type="match status" value="1"/>
</dbReference>
<sequence>MKVLVVGAGAVGGYFGGRLHEKGVDVTFLVREGRQKQLKEKGLKIESIHGNYTFQPKTVLTTESDIEVYDVILIGTKSYHFNQAIQDIKPFVGTQTTIIPMLNGIKHLYELQTMFAIEQIIGGLCFVESTVNEEGTIIQTSPSHELVYGELSGEETERIMKIEEVFSHTKASIRRSNTILQDMWHKYMFITGLSGVTSLFRSSIGPILKTEHGLEIIEGLFAEIGFIMRKMNAPIVDGIEEVQVNRVKEMDYTMKSSMQRDMEKGFQVEANHLQGYLLSEAEKHKVNTPYLKIVYANLETYGKQ</sequence>
<feature type="domain" description="Ketopantoate reductase C-terminal" evidence="6">
    <location>
        <begin position="179"/>
        <end position="299"/>
    </location>
</feature>
<name>A0ABW5BTG8_9BACI</name>
<proteinExistence type="inferred from homology"/>
<dbReference type="InterPro" id="IPR003710">
    <property type="entry name" value="ApbA"/>
</dbReference>
<dbReference type="RefSeq" id="WP_247341463.1">
    <property type="nucleotide sequence ID" value="NZ_CP095550.1"/>
</dbReference>
<keyword evidence="8" id="KW-1185">Reference proteome</keyword>
<dbReference type="EMBL" id="JBHUIK010000001">
    <property type="protein sequence ID" value="MFD2213042.1"/>
    <property type="molecule type" value="Genomic_DNA"/>
</dbReference>
<gene>
    <name evidence="7" type="ORF">ACFSKK_04850</name>
</gene>
<keyword evidence="3 4" id="KW-0560">Oxidoreductase</keyword>
<dbReference type="NCBIfam" id="TIGR00745">
    <property type="entry name" value="apbA_panE"/>
    <property type="match status" value="1"/>
</dbReference>
<dbReference type="Pfam" id="PF08546">
    <property type="entry name" value="ApbA_C"/>
    <property type="match status" value="1"/>
</dbReference>
<dbReference type="InterPro" id="IPR013328">
    <property type="entry name" value="6PGD_dom2"/>
</dbReference>
<organism evidence="7 8">
    <name type="scientific">Metabacillus endolithicus</name>
    <dbReference type="NCBI Taxonomy" id="1535204"/>
    <lineage>
        <taxon>Bacteria</taxon>
        <taxon>Bacillati</taxon>
        <taxon>Bacillota</taxon>
        <taxon>Bacilli</taxon>
        <taxon>Bacillales</taxon>
        <taxon>Bacillaceae</taxon>
        <taxon>Metabacillus</taxon>
    </lineage>
</organism>
<accession>A0ABW5BTG8</accession>
<dbReference type="PANTHER" id="PTHR21708:SF26">
    <property type="entry name" value="2-DEHYDROPANTOATE 2-REDUCTASE"/>
    <property type="match status" value="1"/>
</dbReference>
<comment type="function">
    <text evidence="4">Catalyzes the NADPH-dependent reduction of ketopantoate into pantoic acid.</text>
</comment>
<keyword evidence="4" id="KW-0566">Pantothenate biosynthesis</keyword>
<dbReference type="Pfam" id="PF02558">
    <property type="entry name" value="ApbA"/>
    <property type="match status" value="1"/>
</dbReference>
<dbReference type="Proteomes" id="UP001597318">
    <property type="component" value="Unassembled WGS sequence"/>
</dbReference>
<dbReference type="InterPro" id="IPR036291">
    <property type="entry name" value="NAD(P)-bd_dom_sf"/>
</dbReference>
<evidence type="ECO:0000313" key="8">
    <source>
        <dbReference type="Proteomes" id="UP001597318"/>
    </source>
</evidence>
<evidence type="ECO:0000313" key="7">
    <source>
        <dbReference type="EMBL" id="MFD2213042.1"/>
    </source>
</evidence>
<reference evidence="8" key="1">
    <citation type="journal article" date="2019" name="Int. J. Syst. Evol. Microbiol.">
        <title>The Global Catalogue of Microorganisms (GCM) 10K type strain sequencing project: providing services to taxonomists for standard genome sequencing and annotation.</title>
        <authorList>
            <consortium name="The Broad Institute Genomics Platform"/>
            <consortium name="The Broad Institute Genome Sequencing Center for Infectious Disease"/>
            <person name="Wu L."/>
            <person name="Ma J."/>
        </authorList>
    </citation>
    <scope>NUCLEOTIDE SEQUENCE [LARGE SCALE GENOMIC DNA]</scope>
    <source>
        <strain evidence="8">CGMCC 1.15474</strain>
    </source>
</reference>
<dbReference type="Gene3D" id="1.10.1040.10">
    <property type="entry name" value="N-(1-d-carboxylethyl)-l-norvaline Dehydrogenase, domain 2"/>
    <property type="match status" value="1"/>
</dbReference>
<comment type="catalytic activity">
    <reaction evidence="4">
        <text>(R)-pantoate + NADP(+) = 2-dehydropantoate + NADPH + H(+)</text>
        <dbReference type="Rhea" id="RHEA:16233"/>
        <dbReference type="ChEBI" id="CHEBI:11561"/>
        <dbReference type="ChEBI" id="CHEBI:15378"/>
        <dbReference type="ChEBI" id="CHEBI:15980"/>
        <dbReference type="ChEBI" id="CHEBI:57783"/>
        <dbReference type="ChEBI" id="CHEBI:58349"/>
        <dbReference type="EC" id="1.1.1.169"/>
    </reaction>
</comment>
<evidence type="ECO:0000256" key="1">
    <source>
        <dbReference type="ARBA" id="ARBA00007870"/>
    </source>
</evidence>
<evidence type="ECO:0000256" key="4">
    <source>
        <dbReference type="RuleBase" id="RU362068"/>
    </source>
</evidence>
<comment type="pathway">
    <text evidence="4">Cofactor biosynthesis; (R)-pantothenate biosynthesis; (R)-pantoate from 3-methyl-2-oxobutanoate: step 2/2.</text>
</comment>
<comment type="similarity">
    <text evidence="1 4">Belongs to the ketopantoate reductase family.</text>
</comment>
<evidence type="ECO:0000256" key="3">
    <source>
        <dbReference type="ARBA" id="ARBA00023002"/>
    </source>
</evidence>
<dbReference type="InterPro" id="IPR051402">
    <property type="entry name" value="KPR-Related"/>
</dbReference>
<dbReference type="EC" id="1.1.1.169" evidence="4"/>
<dbReference type="SUPFAM" id="SSF48179">
    <property type="entry name" value="6-phosphogluconate dehydrogenase C-terminal domain-like"/>
    <property type="match status" value="1"/>
</dbReference>
<evidence type="ECO:0000259" key="5">
    <source>
        <dbReference type="Pfam" id="PF02558"/>
    </source>
</evidence>
<evidence type="ECO:0000256" key="2">
    <source>
        <dbReference type="ARBA" id="ARBA00022857"/>
    </source>
</evidence>
<keyword evidence="2 4" id="KW-0521">NADP</keyword>
<dbReference type="InterPro" id="IPR013752">
    <property type="entry name" value="KPA_reductase"/>
</dbReference>
<dbReference type="InterPro" id="IPR013332">
    <property type="entry name" value="KPR_N"/>
</dbReference>
<evidence type="ECO:0000259" key="6">
    <source>
        <dbReference type="Pfam" id="PF08546"/>
    </source>
</evidence>
<dbReference type="InterPro" id="IPR008927">
    <property type="entry name" value="6-PGluconate_DH-like_C_sf"/>
</dbReference>
<dbReference type="PANTHER" id="PTHR21708">
    <property type="entry name" value="PROBABLE 2-DEHYDROPANTOATE 2-REDUCTASE"/>
    <property type="match status" value="1"/>
</dbReference>
<comment type="caution">
    <text evidence="7">The sequence shown here is derived from an EMBL/GenBank/DDBJ whole genome shotgun (WGS) entry which is preliminary data.</text>
</comment>